<feature type="coiled-coil region" evidence="18">
    <location>
        <begin position="99"/>
        <end position="154"/>
    </location>
</feature>
<dbReference type="InterPro" id="IPR026270">
    <property type="entry name" value="SRP72"/>
</dbReference>
<dbReference type="Pfam" id="PF13181">
    <property type="entry name" value="TPR_8"/>
    <property type="match status" value="1"/>
</dbReference>
<keyword evidence="12" id="KW-0007">Acetylation</keyword>
<comment type="function">
    <text evidence="15">Component of the signal recognition particle (SRP) complex, a ribonucleoprotein complex that mediates the cotranslational targeting of secretory and membrane proteins to the endoplasmic reticulum (ER). The SRP complex interacts with the signal sequence in nascent secretory and membrane proteins and directs them to the membrane of the ER. The SRP complex targets the ribosome-nascent chain complex to the SRP receptor (SR), which is anchored in the ER, where SR compaction and GTPase rearrangement drive cotranslational protein translocation into the ER. Binds the signal recognition particle RNA (7SL RNA) in presence of SRP68. Can bind 7SL RNA with low affinity. The SRP complex possibly participates in the elongation arrest function.</text>
</comment>
<evidence type="ECO:0000256" key="18">
    <source>
        <dbReference type="SAM" id="Coils"/>
    </source>
</evidence>
<comment type="caution">
    <text evidence="21">The sequence shown here is derived from an EMBL/GenBank/DDBJ whole genome shotgun (WGS) entry which is preliminary data.</text>
</comment>
<gene>
    <name evidence="21" type="primary">Srp72</name>
    <name evidence="21" type="ORF">HALSEN_R07048</name>
</gene>
<evidence type="ECO:0000313" key="22">
    <source>
        <dbReference type="Proteomes" id="UP000648918"/>
    </source>
</evidence>
<feature type="compositionally biased region" description="Basic residues" evidence="19">
    <location>
        <begin position="667"/>
        <end position="683"/>
    </location>
</feature>
<evidence type="ECO:0000256" key="1">
    <source>
        <dbReference type="ARBA" id="ARBA00004240"/>
    </source>
</evidence>
<dbReference type="Pfam" id="PF17004">
    <property type="entry name" value="SRP_TPR_like"/>
    <property type="match status" value="1"/>
</dbReference>
<dbReference type="OrthoDB" id="5421607at2759"/>
<dbReference type="Gene3D" id="1.25.40.10">
    <property type="entry name" value="Tetratricopeptide repeat domain"/>
    <property type="match status" value="4"/>
</dbReference>
<dbReference type="GO" id="GO:0005786">
    <property type="term" value="C:signal recognition particle, endoplasmic reticulum targeting"/>
    <property type="evidence" value="ECO:0007669"/>
    <property type="project" value="UniProtKB-KW"/>
</dbReference>
<feature type="non-terminal residue" evidence="21">
    <location>
        <position position="683"/>
    </location>
</feature>
<keyword evidence="22" id="KW-1185">Reference proteome</keyword>
<sequence>KMAAAAAAGGAGAAAAPALWSEVNRCGQNGDFARALKSVNKILQISKDDVTALQCKVVCLIQNGNFKEALGVINTHTKVLTSDVIAFEKAYCEYRLNRIENALKTIQSASQQTDKLKELYGQVLYRLERYDDCLAAYRDLIRNSQDEYEEERKTNLSAVVAAQSTWEKVMPEDLGLREATYELCYNSACALIGQGKLNEAMKKLQKAEELCRQSLSEDSDVTEEDIEAELAIIHGQMAYIMQLQGRTEDALQLYNQIIKLKPTDVGLLAVIANNIITINKDQNVFDSKKKVKLTNAEGVEHKLSKKQLQAIEFNKALLAMYTNQADQCRKLSASLQSQSPEHLLPVLIQAAQLCREKQHAKAVGLLQDFADQHPVNAAEIKLTMAQLKIAQGSVTKACMILRSIEELQHKPGMVSALVTMYSHEEDIDSAIEVFTQAIQWYQQFQASQARGADPKSPVHLSLIREAANFKLKHGRKKEAISDLEELWKQNPKDVHTLAQLISAYSLVDPEKAKVLSKHLPSSDTMSLKVDVDALENSHGATYVRKKAGKLTGDNQQKEQGQGEVKKKKKKKKGKLPKNYDPKVTPDPERWLPMRERSYYRGRKKGKKKDQVGKGTQGSTTAGSSELDASRTASSPPTSPRPGSAAAVSATSNVIPPRHQKPAGAPATKKKQQQKKKKGAKGGW</sequence>
<evidence type="ECO:0000256" key="5">
    <source>
        <dbReference type="ARBA" id="ARBA00022490"/>
    </source>
</evidence>
<dbReference type="SUPFAM" id="SSF48452">
    <property type="entry name" value="TPR-like"/>
    <property type="match status" value="2"/>
</dbReference>
<dbReference type="GO" id="GO:0005829">
    <property type="term" value="C:cytosol"/>
    <property type="evidence" value="ECO:0007669"/>
    <property type="project" value="UniProtKB-ARBA"/>
</dbReference>
<keyword evidence="7" id="KW-0597">Phosphoprotein</keyword>
<feature type="compositionally biased region" description="Basic residues" evidence="19">
    <location>
        <begin position="565"/>
        <end position="575"/>
    </location>
</feature>
<dbReference type="FunFam" id="1.25.40.10:FF:000369">
    <property type="entry name" value="Signal recognition particle subunit SRP72"/>
    <property type="match status" value="1"/>
</dbReference>
<dbReference type="GO" id="GO:0008312">
    <property type="term" value="F:7S RNA binding"/>
    <property type="evidence" value="ECO:0007669"/>
    <property type="project" value="InterPro"/>
</dbReference>
<feature type="compositionally biased region" description="Basic and acidic residues" evidence="19">
    <location>
        <begin position="577"/>
        <end position="598"/>
    </location>
</feature>
<name>A0A851ZIN1_9AVES</name>
<dbReference type="PIRSF" id="PIRSF038922">
    <property type="entry name" value="SRP72"/>
    <property type="match status" value="1"/>
</dbReference>
<accession>A0A851ZIN1</accession>
<evidence type="ECO:0000256" key="19">
    <source>
        <dbReference type="SAM" id="MobiDB-lite"/>
    </source>
</evidence>
<evidence type="ECO:0000313" key="21">
    <source>
        <dbReference type="EMBL" id="NXD88582.1"/>
    </source>
</evidence>
<dbReference type="InterPro" id="IPR013699">
    <property type="entry name" value="Signal_recog_part_SRP72_RNA-bd"/>
</dbReference>
<comment type="similarity">
    <text evidence="3">Belongs to the SRP72 family.</text>
</comment>
<reference evidence="21" key="1">
    <citation type="submission" date="2019-09" db="EMBL/GenBank/DDBJ databases">
        <title>Bird 10,000 Genomes (B10K) Project - Family phase.</title>
        <authorList>
            <person name="Zhang G."/>
        </authorList>
    </citation>
    <scope>NUCLEOTIDE SEQUENCE</scope>
    <source>
        <strain evidence="21">B10K-DU-024-03</strain>
        <tissue evidence="21">Muscle</tissue>
    </source>
</reference>
<dbReference type="AlphaFoldDB" id="A0A851ZIN1"/>
<dbReference type="Proteomes" id="UP000648918">
    <property type="component" value="Unassembled WGS sequence"/>
</dbReference>
<dbReference type="FunFam" id="1.25.40.10:FF:000062">
    <property type="entry name" value="Signal recognition particle subunit SRP72"/>
    <property type="match status" value="1"/>
</dbReference>
<evidence type="ECO:0000256" key="16">
    <source>
        <dbReference type="ARBA" id="ARBA00082903"/>
    </source>
</evidence>
<dbReference type="PANTHER" id="PTHR14094:SF9">
    <property type="entry name" value="SIGNAL RECOGNITION PARTICLE SUBUNIT SRP72"/>
    <property type="match status" value="1"/>
</dbReference>
<evidence type="ECO:0000256" key="11">
    <source>
        <dbReference type="ARBA" id="ARBA00022843"/>
    </source>
</evidence>
<keyword evidence="9 17" id="KW-0802">TPR repeat</keyword>
<evidence type="ECO:0000256" key="14">
    <source>
        <dbReference type="ARBA" id="ARBA00023274"/>
    </source>
</evidence>
<dbReference type="SMART" id="SM00028">
    <property type="entry name" value="TPR"/>
    <property type="match status" value="4"/>
</dbReference>
<keyword evidence="5" id="KW-0963">Cytoplasm</keyword>
<evidence type="ECO:0000256" key="9">
    <source>
        <dbReference type="ARBA" id="ARBA00022803"/>
    </source>
</evidence>
<keyword evidence="13" id="KW-0733">Signal recognition particle</keyword>
<comment type="subcellular location">
    <subcellularLocation>
        <location evidence="2">Cytoplasm</location>
    </subcellularLocation>
    <subcellularLocation>
        <location evidence="1">Endoplasmic reticulum</location>
    </subcellularLocation>
</comment>
<evidence type="ECO:0000256" key="2">
    <source>
        <dbReference type="ARBA" id="ARBA00004496"/>
    </source>
</evidence>
<evidence type="ECO:0000256" key="8">
    <source>
        <dbReference type="ARBA" id="ARBA00022737"/>
    </source>
</evidence>
<keyword evidence="18" id="KW-0175">Coiled coil</keyword>
<dbReference type="Pfam" id="PF08492">
    <property type="entry name" value="SRP72"/>
    <property type="match status" value="1"/>
</dbReference>
<feature type="compositionally biased region" description="Low complexity" evidence="19">
    <location>
        <begin position="629"/>
        <end position="646"/>
    </location>
</feature>
<protein>
    <recommendedName>
        <fullName evidence="4">Signal recognition particle subunit SRP72</fullName>
    </recommendedName>
    <alternativeName>
        <fullName evidence="16">Signal recognition particle 72 kDa protein</fullName>
    </alternativeName>
</protein>
<feature type="region of interest" description="Disordered" evidence="19">
    <location>
        <begin position="544"/>
        <end position="683"/>
    </location>
</feature>
<evidence type="ECO:0000256" key="15">
    <source>
        <dbReference type="ARBA" id="ARBA00058587"/>
    </source>
</evidence>
<dbReference type="GO" id="GO:0005783">
    <property type="term" value="C:endoplasmic reticulum"/>
    <property type="evidence" value="ECO:0007669"/>
    <property type="project" value="UniProtKB-SubCell"/>
</dbReference>
<evidence type="ECO:0000256" key="3">
    <source>
        <dbReference type="ARBA" id="ARBA00007676"/>
    </source>
</evidence>
<feature type="non-terminal residue" evidence="21">
    <location>
        <position position="1"/>
    </location>
</feature>
<keyword evidence="14" id="KW-0687">Ribonucleoprotein</keyword>
<evidence type="ECO:0000256" key="12">
    <source>
        <dbReference type="ARBA" id="ARBA00022990"/>
    </source>
</evidence>
<keyword evidence="11" id="KW-0832">Ubl conjugation</keyword>
<evidence type="ECO:0000256" key="6">
    <source>
        <dbReference type="ARBA" id="ARBA00022499"/>
    </source>
</evidence>
<keyword evidence="6" id="KW-1017">Isopeptide bond</keyword>
<keyword evidence="8" id="KW-0677">Repeat</keyword>
<dbReference type="InterPro" id="IPR031545">
    <property type="entry name" value="SRP72_TPR-like"/>
</dbReference>
<feature type="repeat" description="TPR" evidence="17">
    <location>
        <begin position="231"/>
        <end position="264"/>
    </location>
</feature>
<dbReference type="FunFam" id="1.25.40.10:FF:000191">
    <property type="entry name" value="Signal recognition particle subunit SRP72"/>
    <property type="match status" value="1"/>
</dbReference>
<keyword evidence="10" id="KW-0256">Endoplasmic reticulum</keyword>
<dbReference type="EMBL" id="WBNJ01001297">
    <property type="protein sequence ID" value="NXD88582.1"/>
    <property type="molecule type" value="Genomic_DNA"/>
</dbReference>
<dbReference type="PROSITE" id="PS50005">
    <property type="entry name" value="TPR"/>
    <property type="match status" value="1"/>
</dbReference>
<dbReference type="GO" id="GO:0043022">
    <property type="term" value="F:ribosome binding"/>
    <property type="evidence" value="ECO:0007669"/>
    <property type="project" value="TreeGrafter"/>
</dbReference>
<evidence type="ECO:0000256" key="17">
    <source>
        <dbReference type="PROSITE-ProRule" id="PRU00339"/>
    </source>
</evidence>
<evidence type="ECO:0000256" key="7">
    <source>
        <dbReference type="ARBA" id="ARBA00022553"/>
    </source>
</evidence>
<organism evidence="21 22">
    <name type="scientific">Halcyon senegalensis</name>
    <dbReference type="NCBI Taxonomy" id="342381"/>
    <lineage>
        <taxon>Eukaryota</taxon>
        <taxon>Metazoa</taxon>
        <taxon>Chordata</taxon>
        <taxon>Craniata</taxon>
        <taxon>Vertebrata</taxon>
        <taxon>Euteleostomi</taxon>
        <taxon>Archelosauria</taxon>
        <taxon>Archosauria</taxon>
        <taxon>Dinosauria</taxon>
        <taxon>Saurischia</taxon>
        <taxon>Theropoda</taxon>
        <taxon>Coelurosauria</taxon>
        <taxon>Aves</taxon>
        <taxon>Neognathae</taxon>
        <taxon>Neoaves</taxon>
        <taxon>Telluraves</taxon>
        <taxon>Coraciimorphae</taxon>
        <taxon>Coraciiformes</taxon>
        <taxon>Alcedinidae</taxon>
        <taxon>Halcyon</taxon>
    </lineage>
</organism>
<evidence type="ECO:0000256" key="4">
    <source>
        <dbReference type="ARBA" id="ARBA00018350"/>
    </source>
</evidence>
<dbReference type="FunFam" id="1.25.40.10:FF:000133">
    <property type="entry name" value="Signal recognition particle subunit SRP72"/>
    <property type="match status" value="1"/>
</dbReference>
<evidence type="ECO:0000256" key="10">
    <source>
        <dbReference type="ARBA" id="ARBA00022824"/>
    </source>
</evidence>
<dbReference type="InterPro" id="IPR019734">
    <property type="entry name" value="TPR_rpt"/>
</dbReference>
<evidence type="ECO:0000256" key="13">
    <source>
        <dbReference type="ARBA" id="ARBA00023135"/>
    </source>
</evidence>
<proteinExistence type="inferred from homology"/>
<feature type="domain" description="Signal recognition particle SRP72 subunit RNA-binding" evidence="20">
    <location>
        <begin position="545"/>
        <end position="601"/>
    </location>
</feature>
<dbReference type="InterPro" id="IPR011990">
    <property type="entry name" value="TPR-like_helical_dom_sf"/>
</dbReference>
<evidence type="ECO:0000259" key="20">
    <source>
        <dbReference type="Pfam" id="PF08492"/>
    </source>
</evidence>
<dbReference type="PANTHER" id="PTHR14094">
    <property type="entry name" value="SIGNAL RECOGNITION PARTICLE 72"/>
    <property type="match status" value="1"/>
</dbReference>
<dbReference type="GO" id="GO:0006614">
    <property type="term" value="P:SRP-dependent cotranslational protein targeting to membrane"/>
    <property type="evidence" value="ECO:0007669"/>
    <property type="project" value="InterPro"/>
</dbReference>